<gene>
    <name evidence="2" type="ORF">AUK13_00790</name>
</gene>
<dbReference type="Proteomes" id="UP000183922">
    <property type="component" value="Unassembled WGS sequence"/>
</dbReference>
<dbReference type="EMBL" id="MNYR01000012">
    <property type="protein sequence ID" value="OIP56560.1"/>
    <property type="molecule type" value="Genomic_DNA"/>
</dbReference>
<proteinExistence type="predicted"/>
<feature type="domain" description="Polysaccharide pyruvyl transferase" evidence="1">
    <location>
        <begin position="17"/>
        <end position="276"/>
    </location>
</feature>
<evidence type="ECO:0000259" key="1">
    <source>
        <dbReference type="Pfam" id="PF04230"/>
    </source>
</evidence>
<name>A0A1J5FNF8_9BACT</name>
<dbReference type="AlphaFoldDB" id="A0A1J5FNF8"/>
<reference evidence="2 3" key="1">
    <citation type="journal article" date="2016" name="Environ. Microbiol.">
        <title>Genomic resolution of a cold subsurface aquifer community provides metabolic insights for novel microbes adapted to high CO concentrations.</title>
        <authorList>
            <person name="Probst A.J."/>
            <person name="Castelle C.J."/>
            <person name="Singh A."/>
            <person name="Brown C.T."/>
            <person name="Anantharaman K."/>
            <person name="Sharon I."/>
            <person name="Hug L.A."/>
            <person name="Burstein D."/>
            <person name="Emerson J.B."/>
            <person name="Thomas B.C."/>
            <person name="Banfield J.F."/>
        </authorList>
    </citation>
    <scope>NUCLEOTIDE SEQUENCE [LARGE SCALE GENOMIC DNA]</scope>
    <source>
        <strain evidence="2">CG2_30_39_24</strain>
    </source>
</reference>
<organism evidence="2 3">
    <name type="scientific">Candidatus Kuenenbacteria bacterium CG2_30_39_24</name>
    <dbReference type="NCBI Taxonomy" id="1805236"/>
    <lineage>
        <taxon>Bacteria</taxon>
        <taxon>Candidatus Kueneniibacteriota</taxon>
    </lineage>
</organism>
<dbReference type="Pfam" id="PF04230">
    <property type="entry name" value="PS_pyruv_trans"/>
    <property type="match status" value="1"/>
</dbReference>
<protein>
    <recommendedName>
        <fullName evidence="1">Polysaccharide pyruvyl transferase domain-containing protein</fullName>
    </recommendedName>
</protein>
<evidence type="ECO:0000313" key="2">
    <source>
        <dbReference type="EMBL" id="OIP56560.1"/>
    </source>
</evidence>
<sequence length="349" mass="40350">MISKLIIAHLHVWDKKNKGDRAIIEAVQELLKKQIPQATIRDYPVQLLKGASPAMLNKINQADLVVIGGGGIFYHWFLPYDIVTIQAIKKPMVIFGVGYIREEGARALEVKEKQTIGFLCQQAELIGVRDYYTKEFLIKVGVANKKIKVIGDPAIFLSEKKTNKVNLKPKIKIGFNINYSGWLGFGKYKDRILDSYEYTANYFQKKYNAGIYYLNHHPSEAIIRKELKIKNLQLVDLPTRQQKFVYSKFDLIIGMMLHSCVMAFGAGTPEINLAYDLRNRSFAKFINHRELVISPSELRPVVLLKKALNVFKKRELYKRKFKQRKKKIWQNQFAFLKKIVQLASKIPNK</sequence>
<dbReference type="PANTHER" id="PTHR36836:SF1">
    <property type="entry name" value="COLANIC ACID BIOSYNTHESIS PROTEIN WCAK"/>
    <property type="match status" value="1"/>
</dbReference>
<dbReference type="PANTHER" id="PTHR36836">
    <property type="entry name" value="COLANIC ACID BIOSYNTHESIS PROTEIN WCAK"/>
    <property type="match status" value="1"/>
</dbReference>
<evidence type="ECO:0000313" key="3">
    <source>
        <dbReference type="Proteomes" id="UP000183922"/>
    </source>
</evidence>
<accession>A0A1J5FNF8</accession>
<dbReference type="STRING" id="1805236.AUK13_00790"/>
<dbReference type="InterPro" id="IPR007345">
    <property type="entry name" value="Polysacch_pyruvyl_Trfase"/>
</dbReference>
<comment type="caution">
    <text evidence="2">The sequence shown here is derived from an EMBL/GenBank/DDBJ whole genome shotgun (WGS) entry which is preliminary data.</text>
</comment>